<evidence type="ECO:0000256" key="4">
    <source>
        <dbReference type="ARBA" id="ARBA00014046"/>
    </source>
</evidence>
<dbReference type="GO" id="GO:0009416">
    <property type="term" value="P:response to light stimulus"/>
    <property type="evidence" value="ECO:0007669"/>
    <property type="project" value="TreeGrafter"/>
</dbReference>
<dbReference type="Proteomes" id="UP000199657">
    <property type="component" value="Unassembled WGS sequence"/>
</dbReference>
<dbReference type="InterPro" id="IPR036134">
    <property type="entry name" value="Crypto/Photolyase_FAD-like_sf"/>
</dbReference>
<dbReference type="PROSITE" id="PS00394">
    <property type="entry name" value="DNA_PHOTOLYASES_1_1"/>
    <property type="match status" value="1"/>
</dbReference>
<evidence type="ECO:0000256" key="13">
    <source>
        <dbReference type="PIRSR" id="PIRSR602081-2"/>
    </source>
</evidence>
<evidence type="ECO:0000256" key="7">
    <source>
        <dbReference type="ARBA" id="ARBA00022991"/>
    </source>
</evidence>
<dbReference type="PANTHER" id="PTHR11455:SF9">
    <property type="entry name" value="CRYPTOCHROME CIRCADIAN CLOCK 5 ISOFORM X1"/>
    <property type="match status" value="1"/>
</dbReference>
<keyword evidence="17" id="KW-1185">Reference proteome</keyword>
<evidence type="ECO:0000256" key="11">
    <source>
        <dbReference type="ARBA" id="ARBA00083107"/>
    </source>
</evidence>
<dbReference type="GO" id="GO:0003677">
    <property type="term" value="F:DNA binding"/>
    <property type="evidence" value="ECO:0007669"/>
    <property type="project" value="TreeGrafter"/>
</dbReference>
<keyword evidence="7 14" id="KW-0157">Chromophore</keyword>
<evidence type="ECO:0000256" key="9">
    <source>
        <dbReference type="ARBA" id="ARBA00033999"/>
    </source>
</evidence>
<evidence type="ECO:0000256" key="5">
    <source>
        <dbReference type="ARBA" id="ARBA00022630"/>
    </source>
</evidence>
<dbReference type="InterPro" id="IPR006050">
    <property type="entry name" value="DNA_photolyase_N"/>
</dbReference>
<reference evidence="16 17" key="1">
    <citation type="submission" date="2016-10" db="EMBL/GenBank/DDBJ databases">
        <authorList>
            <person name="de Groot N.N."/>
        </authorList>
    </citation>
    <scope>NUCLEOTIDE SEQUENCE [LARGE SCALE GENOMIC DNA]</scope>
    <source>
        <strain evidence="16 17">CGMCC 1.6291</strain>
    </source>
</reference>
<evidence type="ECO:0000256" key="2">
    <source>
        <dbReference type="ARBA" id="ARBA00005862"/>
    </source>
</evidence>
<dbReference type="EMBL" id="FOEG01000004">
    <property type="protein sequence ID" value="SEO93278.1"/>
    <property type="molecule type" value="Genomic_DNA"/>
</dbReference>
<feature type="binding site" evidence="12">
    <location>
        <begin position="235"/>
        <end position="239"/>
    </location>
    <ligand>
        <name>FAD</name>
        <dbReference type="ChEBI" id="CHEBI:57692"/>
    </ligand>
</feature>
<dbReference type="OrthoDB" id="9772484at2"/>
<dbReference type="PRINTS" id="PR00147">
    <property type="entry name" value="DNAPHOTLYASE"/>
</dbReference>
<dbReference type="InterPro" id="IPR018394">
    <property type="entry name" value="DNA_photolyase_1_CS_C"/>
</dbReference>
<evidence type="ECO:0000256" key="10">
    <source>
        <dbReference type="ARBA" id="ARBA00059220"/>
    </source>
</evidence>
<dbReference type="InterPro" id="IPR005101">
    <property type="entry name" value="Cryptochr/Photolyase_FAD-bd"/>
</dbReference>
<evidence type="ECO:0000256" key="6">
    <source>
        <dbReference type="ARBA" id="ARBA00022827"/>
    </source>
</evidence>
<comment type="similarity">
    <text evidence="14">Belongs to the DNA photolyase family.</text>
</comment>
<dbReference type="PANTHER" id="PTHR11455">
    <property type="entry name" value="CRYPTOCHROME"/>
    <property type="match status" value="1"/>
</dbReference>
<dbReference type="PROSITE" id="PS51645">
    <property type="entry name" value="PHR_CRY_ALPHA_BETA"/>
    <property type="match status" value="1"/>
</dbReference>
<dbReference type="Pfam" id="PF00875">
    <property type="entry name" value="DNA_photolyase"/>
    <property type="match status" value="1"/>
</dbReference>
<feature type="domain" description="Photolyase/cryptochrome alpha/beta" evidence="15">
    <location>
        <begin position="2"/>
        <end position="131"/>
    </location>
</feature>
<organism evidence="16 17">
    <name type="scientific">Aquisalimonas asiatica</name>
    <dbReference type="NCBI Taxonomy" id="406100"/>
    <lineage>
        <taxon>Bacteria</taxon>
        <taxon>Pseudomonadati</taxon>
        <taxon>Pseudomonadota</taxon>
        <taxon>Gammaproteobacteria</taxon>
        <taxon>Chromatiales</taxon>
        <taxon>Ectothiorhodospiraceae</taxon>
        <taxon>Aquisalimonas</taxon>
    </lineage>
</organism>
<evidence type="ECO:0000313" key="17">
    <source>
        <dbReference type="Proteomes" id="UP000199657"/>
    </source>
</evidence>
<dbReference type="InterPro" id="IPR002081">
    <property type="entry name" value="Cryptochrome/DNA_photolyase_1"/>
</dbReference>
<comment type="cofactor">
    <cofactor evidence="1">
        <name>(6R)-5,10-methylene-5,6,7,8-tetrahydrofolate</name>
        <dbReference type="ChEBI" id="CHEBI:15636"/>
    </cofactor>
</comment>
<comment type="catalytic activity">
    <reaction evidence="9">
        <text>cyclobutadipyrimidine (in DNA) = 2 pyrimidine residues (in DNA).</text>
        <dbReference type="EC" id="4.1.99.3"/>
    </reaction>
</comment>
<evidence type="ECO:0000256" key="1">
    <source>
        <dbReference type="ARBA" id="ARBA00001932"/>
    </source>
</evidence>
<dbReference type="AlphaFoldDB" id="A0A1H8TS63"/>
<dbReference type="SUPFAM" id="SSF48173">
    <property type="entry name" value="Cryptochrome/photolyase FAD-binding domain"/>
    <property type="match status" value="1"/>
</dbReference>
<accession>A0A1H8TS63</accession>
<gene>
    <name evidence="16" type="ORF">SAMN04488052_104397</name>
</gene>
<evidence type="ECO:0000313" key="16">
    <source>
        <dbReference type="EMBL" id="SEO93278.1"/>
    </source>
</evidence>
<evidence type="ECO:0000256" key="8">
    <source>
        <dbReference type="ARBA" id="ARBA00031671"/>
    </source>
</evidence>
<name>A0A1H8TS63_9GAMM</name>
<dbReference type="Gene3D" id="1.10.579.10">
    <property type="entry name" value="DNA Cyclobutane Dipyrimidine Photolyase, subunit A, domain 3"/>
    <property type="match status" value="1"/>
</dbReference>
<dbReference type="GO" id="GO:0000719">
    <property type="term" value="P:photoreactive repair"/>
    <property type="evidence" value="ECO:0007669"/>
    <property type="project" value="UniProtKB-ARBA"/>
</dbReference>
<dbReference type="Gene3D" id="1.25.40.80">
    <property type="match status" value="1"/>
</dbReference>
<evidence type="ECO:0000256" key="3">
    <source>
        <dbReference type="ARBA" id="ARBA00013149"/>
    </source>
</evidence>
<dbReference type="Pfam" id="PF03441">
    <property type="entry name" value="FAD_binding_7"/>
    <property type="match status" value="1"/>
</dbReference>
<dbReference type="InterPro" id="IPR036155">
    <property type="entry name" value="Crypto/Photolyase_N_sf"/>
</dbReference>
<dbReference type="GO" id="GO:0071949">
    <property type="term" value="F:FAD binding"/>
    <property type="evidence" value="ECO:0007669"/>
    <property type="project" value="TreeGrafter"/>
</dbReference>
<feature type="site" description="Electron transfer via tryptophanyl radical" evidence="13">
    <location>
        <position position="381"/>
    </location>
</feature>
<feature type="site" description="Electron transfer via tryptophanyl radical" evidence="13">
    <location>
        <position position="358"/>
    </location>
</feature>
<comment type="function">
    <text evidence="10">Involved in repair of UV radiation-induced DNA damage. Catalyzes the light-dependent monomerization (300-600 nm) of cyclobutyl pyrimidine dimers (in cis-syn configuration), which are formed between adjacent bases on the same DNA strand upon exposure to ultraviolet radiation.</text>
</comment>
<feature type="binding site" evidence="12">
    <location>
        <position position="270"/>
    </location>
    <ligand>
        <name>FAD</name>
        <dbReference type="ChEBI" id="CHEBI:57692"/>
    </ligand>
</feature>
<evidence type="ECO:0000256" key="14">
    <source>
        <dbReference type="RuleBase" id="RU004182"/>
    </source>
</evidence>
<evidence type="ECO:0000259" key="15">
    <source>
        <dbReference type="PROSITE" id="PS51645"/>
    </source>
</evidence>
<protein>
    <recommendedName>
        <fullName evidence="4">Deoxyribodipyrimidine photo-lyase</fullName>
        <ecNumber evidence="3">4.1.99.3</ecNumber>
    </recommendedName>
    <alternativeName>
        <fullName evidence="8">DNA photolyase</fullName>
    </alternativeName>
    <alternativeName>
        <fullName evidence="11">Photoreactivating enzyme</fullName>
    </alternativeName>
</protein>
<dbReference type="GO" id="GO:0003904">
    <property type="term" value="F:deoxyribodipyrimidine photo-lyase activity"/>
    <property type="evidence" value="ECO:0007669"/>
    <property type="project" value="UniProtKB-EC"/>
</dbReference>
<dbReference type="Gene3D" id="3.40.50.620">
    <property type="entry name" value="HUPs"/>
    <property type="match status" value="1"/>
</dbReference>
<dbReference type="SUPFAM" id="SSF52425">
    <property type="entry name" value="Cryptochrome/photolyase, N-terminal domain"/>
    <property type="match status" value="1"/>
</dbReference>
<evidence type="ECO:0000256" key="12">
    <source>
        <dbReference type="PIRSR" id="PIRSR602081-1"/>
    </source>
</evidence>
<proteinExistence type="inferred from homology"/>
<dbReference type="EC" id="4.1.99.3" evidence="3"/>
<comment type="cofactor">
    <cofactor evidence="12">
        <name>FAD</name>
        <dbReference type="ChEBI" id="CHEBI:57692"/>
    </cofactor>
    <text evidence="12">Binds 1 FAD per subunit.</text>
</comment>
<feature type="binding site" evidence="12">
    <location>
        <position position="223"/>
    </location>
    <ligand>
        <name>FAD</name>
        <dbReference type="ChEBI" id="CHEBI:57692"/>
    </ligand>
</feature>
<dbReference type="STRING" id="406100.SAMN04488052_104397"/>
<dbReference type="RefSeq" id="WP_091643965.1">
    <property type="nucleotide sequence ID" value="NZ_FOEG01000004.1"/>
</dbReference>
<dbReference type="FunFam" id="1.10.579.10:FF:000003">
    <property type="entry name" value="Deoxyribodipyrimidine photo-lyase"/>
    <property type="match status" value="1"/>
</dbReference>
<comment type="similarity">
    <text evidence="2">Belongs to the DNA photolyase class-1 family.</text>
</comment>
<feature type="binding site" evidence="12">
    <location>
        <begin position="371"/>
        <end position="373"/>
    </location>
    <ligand>
        <name>FAD</name>
        <dbReference type="ChEBI" id="CHEBI:57692"/>
    </ligand>
</feature>
<feature type="site" description="Electron transfer via tryptophanyl radical" evidence="13">
    <location>
        <position position="304"/>
    </location>
</feature>
<sequence>MTTTLVWFRRDLRLHDNPALSAAAAAGAVLPVYIHAPDEESPWAPGGASRWWLHHSLAALQDQLARHRLPLLIATGTTTLETLRRLIRETGADAVAWNRLYDPAIIERDQQIKRILREEGIGAESHKGALLFEPWEIRKGDGGHYRTFTPFWRSLRRQASPDRPLPVPDMDAPAARPASTALDDLRLLPAIRWDRGFEPVWSPGEAGAWQRLTTFLEARLRGYDDRRDWPSVPGTSGLSPHLHFGEISPRQIWTATRDSPGGDGDDAESFLSEVAWREFGHHLLFHFPGMPDDPIDTRFRAFPWDPDGDTALAAWQAGQTGIPIVDAGMRELWQTGWMHNRLRMVVGSLLTKNLRVPWQRGEAWFWDTLVDADLANNSMGWQWIQGCGADAAPYFRVFNPVRQGERFDPDGAYVRQWVPELETLPAKHIHAPWQAPADVLRDARVTLGVTYPHPIVDLKASRQAALDAYQTIRNADA</sequence>
<keyword evidence="5 12" id="KW-0285">Flavoprotein</keyword>
<dbReference type="InterPro" id="IPR014729">
    <property type="entry name" value="Rossmann-like_a/b/a_fold"/>
</dbReference>
<keyword evidence="16" id="KW-0456">Lyase</keyword>
<keyword evidence="6 12" id="KW-0274">FAD</keyword>